<feature type="transmembrane region" description="Helical" evidence="9">
    <location>
        <begin position="331"/>
        <end position="351"/>
    </location>
</feature>
<feature type="transmembrane region" description="Helical" evidence="9">
    <location>
        <begin position="242"/>
        <end position="263"/>
    </location>
</feature>
<feature type="region of interest" description="Disordered" evidence="8">
    <location>
        <begin position="497"/>
        <end position="563"/>
    </location>
</feature>
<feature type="transmembrane region" description="Helical" evidence="9">
    <location>
        <begin position="137"/>
        <end position="156"/>
    </location>
</feature>
<feature type="transmembrane region" description="Helical" evidence="9">
    <location>
        <begin position="278"/>
        <end position="296"/>
    </location>
</feature>
<keyword evidence="4 7" id="KW-0812">Transmembrane</keyword>
<proteinExistence type="inferred from homology"/>
<keyword evidence="3" id="KW-1003">Cell membrane</keyword>
<evidence type="ECO:0000256" key="9">
    <source>
        <dbReference type="SAM" id="Phobius"/>
    </source>
</evidence>
<dbReference type="Pfam" id="PF00361">
    <property type="entry name" value="Proton_antipo_M"/>
    <property type="match status" value="1"/>
</dbReference>
<dbReference type="AlphaFoldDB" id="A0A0A0B6U2"/>
<feature type="transmembrane region" description="Helical" evidence="9">
    <location>
        <begin position="372"/>
        <end position="390"/>
    </location>
</feature>
<dbReference type="PRINTS" id="PR01437">
    <property type="entry name" value="NUOXDRDTASE4"/>
</dbReference>
<comment type="similarity">
    <text evidence="2">Belongs to the CPA3 antiporters (TC 2.A.63) subunit D family.</text>
</comment>
<feature type="transmembrane region" description="Helical" evidence="9">
    <location>
        <begin position="113"/>
        <end position="131"/>
    </location>
</feature>
<dbReference type="Proteomes" id="UP000029833">
    <property type="component" value="Unassembled WGS sequence"/>
</dbReference>
<feature type="compositionally biased region" description="Acidic residues" evidence="8">
    <location>
        <begin position="509"/>
        <end position="518"/>
    </location>
</feature>
<evidence type="ECO:0000256" key="3">
    <source>
        <dbReference type="ARBA" id="ARBA00022475"/>
    </source>
</evidence>
<feature type="transmembrane region" description="Helical" evidence="9">
    <location>
        <begin position="39"/>
        <end position="62"/>
    </location>
</feature>
<keyword evidence="12" id="KW-1185">Reference proteome</keyword>
<evidence type="ECO:0000313" key="11">
    <source>
        <dbReference type="EMBL" id="KGM01494.1"/>
    </source>
</evidence>
<dbReference type="InterPro" id="IPR001750">
    <property type="entry name" value="ND/Mrp_TM"/>
</dbReference>
<accession>A0A0A0B6U2</accession>
<comment type="caution">
    <text evidence="11">The sequence shown here is derived from an EMBL/GenBank/DDBJ whole genome shotgun (WGS) entry which is preliminary data.</text>
</comment>
<dbReference type="InterPro" id="IPR050586">
    <property type="entry name" value="CPA3_Na-H_Antiporter_D"/>
</dbReference>
<feature type="transmembrane region" description="Helical" evidence="9">
    <location>
        <begin position="168"/>
        <end position="190"/>
    </location>
</feature>
<keyword evidence="5 9" id="KW-1133">Transmembrane helix</keyword>
<comment type="subcellular location">
    <subcellularLocation>
        <location evidence="1">Cell membrane</location>
        <topology evidence="1">Multi-pass membrane protein</topology>
    </subcellularLocation>
    <subcellularLocation>
        <location evidence="7">Membrane</location>
        <topology evidence="7">Multi-pass membrane protein</topology>
    </subcellularLocation>
</comment>
<feature type="transmembrane region" description="Helical" evidence="9">
    <location>
        <begin position="450"/>
        <end position="476"/>
    </location>
</feature>
<feature type="transmembrane region" description="Helical" evidence="9">
    <location>
        <begin position="6"/>
        <end position="27"/>
    </location>
</feature>
<evidence type="ECO:0000256" key="6">
    <source>
        <dbReference type="ARBA" id="ARBA00023136"/>
    </source>
</evidence>
<evidence type="ECO:0000259" key="10">
    <source>
        <dbReference type="Pfam" id="PF00361"/>
    </source>
</evidence>
<evidence type="ECO:0000256" key="5">
    <source>
        <dbReference type="ARBA" id="ARBA00022989"/>
    </source>
</evidence>
<organism evidence="11 12">
    <name type="scientific">Cellulomonas cellasea DSM 20118</name>
    <dbReference type="NCBI Taxonomy" id="1408250"/>
    <lineage>
        <taxon>Bacteria</taxon>
        <taxon>Bacillati</taxon>
        <taxon>Actinomycetota</taxon>
        <taxon>Actinomycetes</taxon>
        <taxon>Micrococcales</taxon>
        <taxon>Cellulomonadaceae</taxon>
        <taxon>Cellulomonas</taxon>
    </lineage>
</organism>
<protein>
    <submittedName>
        <fullName evidence="11">Cation:proton antiporter</fullName>
    </submittedName>
</protein>
<dbReference type="EMBL" id="AXNT01000102">
    <property type="protein sequence ID" value="KGM01494.1"/>
    <property type="molecule type" value="Genomic_DNA"/>
</dbReference>
<feature type="transmembrane region" description="Helical" evidence="9">
    <location>
        <begin position="210"/>
        <end position="235"/>
    </location>
</feature>
<dbReference type="OrthoDB" id="9768329at2"/>
<dbReference type="PANTHER" id="PTHR42703:SF1">
    <property type="entry name" value="NA(+)_H(+) ANTIPORTER SUBUNIT D1"/>
    <property type="match status" value="1"/>
</dbReference>
<feature type="compositionally biased region" description="Low complexity" evidence="8">
    <location>
        <begin position="535"/>
        <end position="550"/>
    </location>
</feature>
<dbReference type="GO" id="GO:0008137">
    <property type="term" value="F:NADH dehydrogenase (ubiquinone) activity"/>
    <property type="evidence" value="ECO:0007669"/>
    <property type="project" value="InterPro"/>
</dbReference>
<dbReference type="STRING" id="1408250.Q760_00940"/>
<evidence type="ECO:0000256" key="8">
    <source>
        <dbReference type="SAM" id="MobiDB-lite"/>
    </source>
</evidence>
<feature type="domain" description="NADH:quinone oxidoreductase/Mrp antiporter transmembrane" evidence="10">
    <location>
        <begin position="133"/>
        <end position="419"/>
    </location>
</feature>
<feature type="transmembrane region" description="Helical" evidence="9">
    <location>
        <begin position="82"/>
        <end position="101"/>
    </location>
</feature>
<dbReference type="GO" id="GO:0042773">
    <property type="term" value="P:ATP synthesis coupled electron transport"/>
    <property type="evidence" value="ECO:0007669"/>
    <property type="project" value="InterPro"/>
</dbReference>
<evidence type="ECO:0000256" key="4">
    <source>
        <dbReference type="ARBA" id="ARBA00022692"/>
    </source>
</evidence>
<feature type="transmembrane region" description="Helical" evidence="9">
    <location>
        <begin position="303"/>
        <end position="325"/>
    </location>
</feature>
<gene>
    <name evidence="11" type="ORF">Q760_00940</name>
</gene>
<feature type="transmembrane region" description="Helical" evidence="9">
    <location>
        <begin position="410"/>
        <end position="430"/>
    </location>
</feature>
<dbReference type="InterPro" id="IPR003918">
    <property type="entry name" value="NADH_UbQ_OxRdtase"/>
</dbReference>
<evidence type="ECO:0000256" key="2">
    <source>
        <dbReference type="ARBA" id="ARBA00005346"/>
    </source>
</evidence>
<name>A0A0A0B6U2_9CELL</name>
<feature type="compositionally biased region" description="Gly residues" evidence="8">
    <location>
        <begin position="525"/>
        <end position="534"/>
    </location>
</feature>
<reference evidence="11 12" key="1">
    <citation type="submission" date="2013-10" db="EMBL/GenBank/DDBJ databases">
        <authorList>
            <person name="Wang G."/>
            <person name="Zhuang W."/>
        </authorList>
    </citation>
    <scope>NUCLEOTIDE SEQUENCE [LARGE SCALE GENOMIC DNA]</scope>
    <source>
        <strain evidence="11 12">DSM 20118</strain>
    </source>
</reference>
<dbReference type="PANTHER" id="PTHR42703">
    <property type="entry name" value="NADH DEHYDROGENASE"/>
    <property type="match status" value="1"/>
</dbReference>
<evidence type="ECO:0000313" key="12">
    <source>
        <dbReference type="Proteomes" id="UP000029833"/>
    </source>
</evidence>
<evidence type="ECO:0000256" key="1">
    <source>
        <dbReference type="ARBA" id="ARBA00004651"/>
    </source>
</evidence>
<evidence type="ECO:0000256" key="7">
    <source>
        <dbReference type="RuleBase" id="RU000320"/>
    </source>
</evidence>
<dbReference type="NCBIfam" id="NF009308">
    <property type="entry name" value="PRK12665.1"/>
    <property type="match status" value="1"/>
</dbReference>
<keyword evidence="6 9" id="KW-0472">Membrane</keyword>
<sequence>MTGDPTWLVPLPVVLPLFGAGLALALYRRPRAQRAISVVVLSLVLAVSVALLVLADSGPLVIDVGGWAAPVGIDLVADRLSALMLTVSSAVTLAVLLYSLAEGEADGDEAAPVSIYHPTYLILTAGVANAFLSGDLFNIYVGFEILLAASYVLLTLGGTGERIRAGSIYVVVALLSSVLFLIAIALVYAATGTVNLAQLAVRLPEIDPGVRLLLQVMLLLAFGIKAAIFPLSAWLPDSYPTAPAPVTAVFAGLLTKVGVYAIIRTQTLLFPEGRADDVLMWAALATMVVGILGAVAQDDIKRLLSFTLVSHIGYMIFGIALATQAGWSASIYYVAHHITVQTALFLVVGLIERHGGSTSLDRLGGLAKLAPVLALLFFVPAMNLGGIPPLSGFLGKVGLLQAGVQVGTPLALTLVVGGVLVSLLTLYALVKAWNKAFWQTPPVEPPRTPLPLGMIGPTAALVGFGLLLTVGAGPLYGYTDRAALTLQDRSVYIASVLPDGERGQGESAEVAEEAEDAEHDNAPGAGDGTAGDGTAGDAAGTEAAGTAADGRVGAGATTDGGRP</sequence>
<dbReference type="GO" id="GO:0005886">
    <property type="term" value="C:plasma membrane"/>
    <property type="evidence" value="ECO:0007669"/>
    <property type="project" value="UniProtKB-SubCell"/>
</dbReference>
<dbReference type="RefSeq" id="WP_084142807.1">
    <property type="nucleotide sequence ID" value="NZ_AXNT01000102.1"/>
</dbReference>